<dbReference type="AlphaFoldDB" id="A0AAV1R9Z0"/>
<proteinExistence type="predicted"/>
<name>A0AAV1R9Z0_9ROSI</name>
<evidence type="ECO:0008006" key="3">
    <source>
        <dbReference type="Google" id="ProtNLM"/>
    </source>
</evidence>
<organism evidence="1 2">
    <name type="scientific">Dovyalis caffra</name>
    <dbReference type="NCBI Taxonomy" id="77055"/>
    <lineage>
        <taxon>Eukaryota</taxon>
        <taxon>Viridiplantae</taxon>
        <taxon>Streptophyta</taxon>
        <taxon>Embryophyta</taxon>
        <taxon>Tracheophyta</taxon>
        <taxon>Spermatophyta</taxon>
        <taxon>Magnoliopsida</taxon>
        <taxon>eudicotyledons</taxon>
        <taxon>Gunneridae</taxon>
        <taxon>Pentapetalae</taxon>
        <taxon>rosids</taxon>
        <taxon>fabids</taxon>
        <taxon>Malpighiales</taxon>
        <taxon>Salicaceae</taxon>
        <taxon>Flacourtieae</taxon>
        <taxon>Dovyalis</taxon>
    </lineage>
</organism>
<dbReference type="Proteomes" id="UP001314170">
    <property type="component" value="Unassembled WGS sequence"/>
</dbReference>
<evidence type="ECO:0000313" key="2">
    <source>
        <dbReference type="Proteomes" id="UP001314170"/>
    </source>
</evidence>
<reference evidence="1 2" key="1">
    <citation type="submission" date="2024-01" db="EMBL/GenBank/DDBJ databases">
        <authorList>
            <person name="Waweru B."/>
        </authorList>
    </citation>
    <scope>NUCLEOTIDE SEQUENCE [LARGE SCALE GENOMIC DNA]</scope>
</reference>
<comment type="caution">
    <text evidence="1">The sequence shown here is derived from an EMBL/GenBank/DDBJ whole genome shotgun (WGS) entry which is preliminary data.</text>
</comment>
<evidence type="ECO:0000313" key="1">
    <source>
        <dbReference type="EMBL" id="CAK7330487.1"/>
    </source>
</evidence>
<protein>
    <recommendedName>
        <fullName evidence="3">Ribosomal protein S14</fullName>
    </recommendedName>
</protein>
<keyword evidence="2" id="KW-1185">Reference proteome</keyword>
<gene>
    <name evidence="1" type="ORF">DCAF_LOCUS7982</name>
</gene>
<dbReference type="EMBL" id="CAWUPB010000913">
    <property type="protein sequence ID" value="CAK7330487.1"/>
    <property type="molecule type" value="Genomic_DNA"/>
</dbReference>
<accession>A0AAV1R9Z0</accession>
<sequence length="52" mass="6092">MQNQENVERVRNGRSKKRIRTIFRFQAKGLSILLRNKEPIIGNRAGNCRRPA</sequence>